<dbReference type="PANTHER" id="PTHR17695:SF11">
    <property type="entry name" value="SMALL SUBUNIT PROCESSOME COMPONENT 20 HOMOLOG"/>
    <property type="match status" value="1"/>
</dbReference>
<dbReference type="GO" id="GO:0030686">
    <property type="term" value="C:90S preribosome"/>
    <property type="evidence" value="ECO:0007669"/>
    <property type="project" value="TreeGrafter"/>
</dbReference>
<name>A0A0C2IA58_THEKT</name>
<organism evidence="2 3">
    <name type="scientific">Thelohanellus kitauei</name>
    <name type="common">Myxosporean</name>
    <dbReference type="NCBI Taxonomy" id="669202"/>
    <lineage>
        <taxon>Eukaryota</taxon>
        <taxon>Metazoa</taxon>
        <taxon>Cnidaria</taxon>
        <taxon>Myxozoa</taxon>
        <taxon>Myxosporea</taxon>
        <taxon>Bivalvulida</taxon>
        <taxon>Platysporina</taxon>
        <taxon>Myxobolidae</taxon>
        <taxon>Thelohanellus</taxon>
    </lineage>
</organism>
<dbReference type="OrthoDB" id="360653at2759"/>
<gene>
    <name evidence="2" type="ORF">RF11_01501</name>
</gene>
<evidence type="ECO:0000259" key="1">
    <source>
        <dbReference type="Pfam" id="PF20416"/>
    </source>
</evidence>
<dbReference type="PANTHER" id="PTHR17695">
    <property type="entry name" value="SMALL SUBUNIT PROCESSOME COMPONENT 20 HOMOLOG"/>
    <property type="match status" value="1"/>
</dbReference>
<evidence type="ECO:0000313" key="3">
    <source>
        <dbReference type="Proteomes" id="UP000031668"/>
    </source>
</evidence>
<dbReference type="InterPro" id="IPR016024">
    <property type="entry name" value="ARM-type_fold"/>
</dbReference>
<feature type="domain" description="U3 small nucleolar RNA-associated protein 20" evidence="1">
    <location>
        <begin position="1130"/>
        <end position="1341"/>
    </location>
</feature>
<accession>A0A0C2IA58</accession>
<protein>
    <submittedName>
        <fullName evidence="2">Small subunit processome component 20</fullName>
    </submittedName>
</protein>
<reference evidence="2 3" key="1">
    <citation type="journal article" date="2014" name="Genome Biol. Evol.">
        <title>The genome of the myxosporean Thelohanellus kitauei shows adaptations to nutrient acquisition within its fish host.</title>
        <authorList>
            <person name="Yang Y."/>
            <person name="Xiong J."/>
            <person name="Zhou Z."/>
            <person name="Huo F."/>
            <person name="Miao W."/>
            <person name="Ran C."/>
            <person name="Liu Y."/>
            <person name="Zhang J."/>
            <person name="Feng J."/>
            <person name="Wang M."/>
            <person name="Wang M."/>
            <person name="Wang L."/>
            <person name="Yao B."/>
        </authorList>
    </citation>
    <scope>NUCLEOTIDE SEQUENCE [LARGE SCALE GENOMIC DNA]</scope>
    <source>
        <strain evidence="2">Wuqing</strain>
    </source>
</reference>
<sequence length="2030" mass="233923">MEDLCSPCDFIYLFDFSDENKNEEMLMCVTKSCPEPEEFQKIMENIENVTDGDLFKFFAYFVSRIRMDSLNSCYLRIEQYINQNDRISPTLVSILYLCSIILSRKLGVDYKHNSFFDTKMLEILKVNYNDKFVLGAFLAHLTGFKMDNSRFDDVLDCFIPNLISSSRVLRVISLKILAVKEELNRLPPFYSHILAVELIEPDFFNYRQRNMKLQKLLMDLSEPNLATLRPIIYFLVSHFTINLSVMYPFIEKMIVSLHEQPRLNTFFSKIWRDLFISSIEKLTSSLDSSNEKYIQPLKNGEVYLEHGENDSPILQKEDLNMYRKIMSITLKFKSIQNDSLGFIFNHFKYLYSRIPVDVSLAPVSLSYFYRNHSDSSIFTWKEMIIFCIQAVESCKHIETLPFSDEFFEIIFDMISVPFPELSKICLSCASKFKKKLSCCPDDLLEYYDLKGSNMKHKLSKSSQYYMQYQDSCSIMIKVLFSIVSSTKSNDPLNKVFYLLINSQSSNSDDFFDALVNFLFSKCLIAGDHLLHPRFTAKFVTTVSSIVVGFRQKWFLLFPKLVDIVLNICKSSILIFDDQFVIQKYKTMYRDIFKSSLELFLHIFSSGFSLPQMDDFHIITIYIIKHHQNSDLQHSFFIELMHGLSNTTSCDYLINGSIDSRNLVSYIVECINASITRQKLSLILKIVSNILNIVKDDQSFNIMQPNLYLVIQYLTPLISADAFCLSEFFDVVKNITSLCQHFQISDDLICQIISLLVNPKLLDGAKEMVESQRETVYCVCRLLIHLREPQQIFDQIIFWQLDVADDCLRAQIVETLRTCKLFDDVVYAALVKLNSWQTFDNFSGPDISLRTEILRQIGLDFVDIYKHNPHIIFLIFVNSLKSLETCMDQFLMPLAFSSFLDTVLSATTDQENKCFKKMRNILKEKCRKFLNSKKESVFHCGVLLMANLIKDDVSAEFQVLKPLNEEAFENLMHIQVVHKIAGLKALKAFILEQNLSKNMIENYILPIAIYFITNEKSADSSNHNLTHEGIELFGALAQQISWSKYRVLMKIFTKDTNFIYDDGLKEQKKRTRVLTALLDNFRFTISDIPAPNCVLKKDLWNLVQSLVDKVQSKTVCKENKSWMPAFTDIKHETIKAPLCLAIIHLTRILNDEANFHLNGVIIYLAELLANQHKDMRVSGRTILKKAIKILGPGHLTMIIGHLKAHLKDGFQRHVYLYTIHQIISGLDASYSQDINNCTLDIVEAIILDQFGVIQEERQIHTITSKTIEAYKGKGPELCEIVGQHIDIQKIEPFFTSFANLSTKLSLHSALKSVEKCFNRFLQGIKLNANLSAESLSELVGHLIHKYMPSGENSDQLKVTTIKTIPTRLLPPDPRKAALNAVLSLQLDHLIVCWSLTLLHHILIKKIQPNSVASKTIMDIHFQTILSCIESPFIQIAAKSFLCLKYFLKNNYEALSDRSNDLLHIVYSFVNEMITSGMNFEDIVTGFKIIVLILRRYSSDIDETMAKNLVLFAENNLMSGNSSCLSLLKIILTKKIDGKQITTSMKTIRFVSITASDESLQSACQRLVIIYLKNFKRHNIIEDFTFYLGNLKHEMISGQISSLNMLNMMITELKVQRWLTYSHDIFFRLFELVCNDKNQGVISLAYEVIKDLIRRTSTEFKNKWFKSLIYWIRELKYDYIDAASIVIHAFIEADDQFIENYGSIITIIFESLKKIFQRVGFSVDQSVNSSDDLDVVIYKLINLLTLIHKKFKFSSCESYSSVSAEILGFAFGALKYPHLWVIQAACELVLDYLLFVGTEKIVEATINKCSNVTSLLWIPDLDNIDDSVNAILQLSNSESCTVDSHESGTKLVIILSEIIWLVTQKNQDVCKIKIENIFHILLKYANQENQEKCKNTRCRTTLLKWIAGMITISSSHAKQDHKLEASFLQTMIVFVNRMVNGSKKQKDLIDLAKNAMELIKNSMPKNEFVSAMSETNCSKIETSRKRKSTNAIMKSKDARKFFQSKKRRKLTRDVKKAIKSRSGLKRTKRLLL</sequence>
<keyword evidence="3" id="KW-1185">Reference proteome</keyword>
<comment type="caution">
    <text evidence="2">The sequence shown here is derived from an EMBL/GenBank/DDBJ whole genome shotgun (WGS) entry which is preliminary data.</text>
</comment>
<dbReference type="InterPro" id="IPR052575">
    <property type="entry name" value="SSU_processome_comp_20"/>
</dbReference>
<dbReference type="GO" id="GO:0032040">
    <property type="term" value="C:small-subunit processome"/>
    <property type="evidence" value="ECO:0007669"/>
    <property type="project" value="TreeGrafter"/>
</dbReference>
<dbReference type="SUPFAM" id="SSF48371">
    <property type="entry name" value="ARM repeat"/>
    <property type="match status" value="1"/>
</dbReference>
<evidence type="ECO:0000313" key="2">
    <source>
        <dbReference type="EMBL" id="KII62128.1"/>
    </source>
</evidence>
<dbReference type="Pfam" id="PF20416">
    <property type="entry name" value="UTP20"/>
    <property type="match status" value="1"/>
</dbReference>
<dbReference type="EMBL" id="JWZT01005104">
    <property type="protein sequence ID" value="KII62128.1"/>
    <property type="molecule type" value="Genomic_DNA"/>
</dbReference>
<dbReference type="InterPro" id="IPR046523">
    <property type="entry name" value="UTP20_dom"/>
</dbReference>
<dbReference type="Proteomes" id="UP000031668">
    <property type="component" value="Unassembled WGS sequence"/>
</dbReference>
<proteinExistence type="predicted"/>